<evidence type="ECO:0000256" key="2">
    <source>
        <dbReference type="ARBA" id="ARBA00010730"/>
    </source>
</evidence>
<accession>A0ABN6CPY2</accession>
<feature type="region of interest" description="Disordered" evidence="9">
    <location>
        <begin position="25"/>
        <end position="59"/>
    </location>
</feature>
<dbReference type="PROSITE" id="PS51257">
    <property type="entry name" value="PROKAR_LIPOPROTEIN"/>
    <property type="match status" value="1"/>
</dbReference>
<dbReference type="InterPro" id="IPR040720">
    <property type="entry name" value="GH81_C"/>
</dbReference>
<dbReference type="PANTHER" id="PTHR31983:SF0">
    <property type="entry name" value="GLUCAN ENDO-1,3-BETA-D-GLUCOSIDASE 2"/>
    <property type="match status" value="1"/>
</dbReference>
<organism evidence="13 14">
    <name type="scientific">Actinoplanes ianthinogenes</name>
    <dbReference type="NCBI Taxonomy" id="122358"/>
    <lineage>
        <taxon>Bacteria</taxon>
        <taxon>Bacillati</taxon>
        <taxon>Actinomycetota</taxon>
        <taxon>Actinomycetes</taxon>
        <taxon>Micromonosporales</taxon>
        <taxon>Micromonosporaceae</taxon>
        <taxon>Actinoplanes</taxon>
    </lineage>
</organism>
<evidence type="ECO:0000259" key="12">
    <source>
        <dbReference type="Pfam" id="PF17652"/>
    </source>
</evidence>
<evidence type="ECO:0000256" key="6">
    <source>
        <dbReference type="ARBA" id="ARBA00023295"/>
    </source>
</evidence>
<sequence length="716" mass="73405">MIPRLRAAVAVVALVTVAACSAEPAGEAAAPDAGPVVDAAAPDAGPVMEDASASPITVPRVSGTGSIADTLPAAARPTKNPDQAGALAGQAVPTNQWWSSALTGPRTQPIWTHPLAVRAADAGVQISGAPVTASANAITTPFLPALTVSAATGAVRVAGYGAFHVVLRVELAGGGTVDVTLVQGSPVVWLRFQGAKPSLTGAFRDVGSTAARARLDIAGGRWDVIGDGLALSGSTVTGSGEQLAVARVPDGSDRASWERASTADPVVQTTAAMTYDAAAGTVTQTLTARRAGGGAGVWALLPHQQSGLLPGPAAVAGSYPDARGTMSLVSTGTVRVRVPMPGLLTAVPQVPLSAAASRAVREDLARDLADPEGAGGSYFGLKELGRLATIAEVAAAVGAKQERATALSRLRPLLIDWLTYSGPSDGRYFGYDKAWGGLIAVPAEFGAQDYNDHHFQYGYLVRAASVLASAEPSFARDYGDVVDLIVRDYAGSLAIGPASGLPPFRAFNAYLGSSAASGFAPFADGNNQESSSEAVAAWEAVARWGLVRGNKAMTGYGAAHYAMEAATARLYWLGAGLTRPAGYAHTTAGIVWDAKIDYATWFDPKPESILGIQLLPLTAGSFYRGPSETRERELGPSPRVWGDLFAADLALSDPAAARRRLDAGVSREESTSRAMVRYWVEALAVLGPPQSGVPAPLGSLAFGSTGSPRLVRSPAG</sequence>
<dbReference type="Gene3D" id="2.70.98.30">
    <property type="entry name" value="Golgi alpha-mannosidase II, domain 4"/>
    <property type="match status" value="1"/>
</dbReference>
<evidence type="ECO:0000256" key="5">
    <source>
        <dbReference type="ARBA" id="ARBA00023277"/>
    </source>
</evidence>
<feature type="signal peptide" evidence="10">
    <location>
        <begin position="1"/>
        <end position="22"/>
    </location>
</feature>
<dbReference type="Pfam" id="PF03639">
    <property type="entry name" value="Glyco_hydro_81"/>
    <property type="match status" value="1"/>
</dbReference>
<feature type="domain" description="Glycosyl hydrolase family 81 N-terminal" evidence="11">
    <location>
        <begin position="88"/>
        <end position="203"/>
    </location>
</feature>
<feature type="compositionally biased region" description="Low complexity" evidence="9">
    <location>
        <begin position="25"/>
        <end position="47"/>
    </location>
</feature>
<keyword evidence="14" id="KW-1185">Reference proteome</keyword>
<evidence type="ECO:0000259" key="11">
    <source>
        <dbReference type="Pfam" id="PF03639"/>
    </source>
</evidence>
<comment type="catalytic activity">
    <reaction evidence="1">
        <text>Hydrolysis of (1-&gt;3)-beta-D-glucosidic linkages in (1-&gt;3)-beta-D-glucans.</text>
        <dbReference type="EC" id="3.2.1.39"/>
    </reaction>
</comment>
<evidence type="ECO:0000313" key="13">
    <source>
        <dbReference type="EMBL" id="BCJ47298.1"/>
    </source>
</evidence>
<proteinExistence type="inferred from homology"/>
<feature type="chain" id="PRO_5047478579" description="glucan endo-1,3-beta-D-glucosidase" evidence="10">
    <location>
        <begin position="23"/>
        <end position="716"/>
    </location>
</feature>
<comment type="similarity">
    <text evidence="2">Belongs to the glycosyl hydrolase 81 family.</text>
</comment>
<dbReference type="InterPro" id="IPR005200">
    <property type="entry name" value="Endo-beta-glucanase"/>
</dbReference>
<keyword evidence="7" id="KW-0961">Cell wall biogenesis/degradation</keyword>
<dbReference type="Pfam" id="PF17652">
    <property type="entry name" value="Glyco_hydro81C"/>
    <property type="match status" value="1"/>
</dbReference>
<evidence type="ECO:0000256" key="1">
    <source>
        <dbReference type="ARBA" id="ARBA00000382"/>
    </source>
</evidence>
<dbReference type="EC" id="3.2.1.39" evidence="3"/>
<evidence type="ECO:0000256" key="10">
    <source>
        <dbReference type="SAM" id="SignalP"/>
    </source>
</evidence>
<evidence type="ECO:0000256" key="7">
    <source>
        <dbReference type="ARBA" id="ARBA00023316"/>
    </source>
</evidence>
<keyword evidence="6" id="KW-0326">Glycosidase</keyword>
<keyword evidence="5" id="KW-0119">Carbohydrate metabolism</keyword>
<evidence type="ECO:0000256" key="8">
    <source>
        <dbReference type="ARBA" id="ARBA00023326"/>
    </source>
</evidence>
<evidence type="ECO:0000256" key="9">
    <source>
        <dbReference type="SAM" id="MobiDB-lite"/>
    </source>
</evidence>
<keyword evidence="8" id="KW-0624">Polysaccharide degradation</keyword>
<keyword evidence="10" id="KW-0732">Signal</keyword>
<name>A0ABN6CPY2_9ACTN</name>
<gene>
    <name evidence="13" type="ORF">Aiant_79550</name>
</gene>
<feature type="domain" description="Glycosyl hydrolase family 81 C-terminal" evidence="12">
    <location>
        <begin position="357"/>
        <end position="623"/>
    </location>
</feature>
<dbReference type="Proteomes" id="UP000676967">
    <property type="component" value="Chromosome"/>
</dbReference>
<evidence type="ECO:0000313" key="14">
    <source>
        <dbReference type="Proteomes" id="UP000676967"/>
    </source>
</evidence>
<keyword evidence="4" id="KW-0378">Hydrolase</keyword>
<dbReference type="PANTHER" id="PTHR31983">
    <property type="entry name" value="ENDO-1,3(4)-BETA-GLUCANASE 1"/>
    <property type="match status" value="1"/>
</dbReference>
<reference evidence="13 14" key="1">
    <citation type="submission" date="2020-08" db="EMBL/GenBank/DDBJ databases">
        <title>Whole genome shotgun sequence of Actinoplanes ianthinogenes NBRC 13996.</title>
        <authorList>
            <person name="Komaki H."/>
            <person name="Tamura T."/>
        </authorList>
    </citation>
    <scope>NUCLEOTIDE SEQUENCE [LARGE SCALE GENOMIC DNA]</scope>
    <source>
        <strain evidence="13 14">NBRC 13996</strain>
    </source>
</reference>
<protein>
    <recommendedName>
        <fullName evidence="3">glucan endo-1,3-beta-D-glucosidase</fullName>
        <ecNumber evidence="3">3.2.1.39</ecNumber>
    </recommendedName>
</protein>
<dbReference type="PROSITE" id="PS52008">
    <property type="entry name" value="GH81"/>
    <property type="match status" value="1"/>
</dbReference>
<dbReference type="InterPro" id="IPR040451">
    <property type="entry name" value="GH81_N"/>
</dbReference>
<dbReference type="EMBL" id="AP023356">
    <property type="protein sequence ID" value="BCJ47298.1"/>
    <property type="molecule type" value="Genomic_DNA"/>
</dbReference>
<evidence type="ECO:0000256" key="3">
    <source>
        <dbReference type="ARBA" id="ARBA00012780"/>
    </source>
</evidence>
<evidence type="ECO:0000256" key="4">
    <source>
        <dbReference type="ARBA" id="ARBA00022801"/>
    </source>
</evidence>
<dbReference type="RefSeq" id="WP_189334913.1">
    <property type="nucleotide sequence ID" value="NZ_AP023356.1"/>
</dbReference>